<dbReference type="Proteomes" id="UP000312512">
    <property type="component" value="Unassembled WGS sequence"/>
</dbReference>
<protein>
    <submittedName>
        <fullName evidence="1">Uncharacterized protein</fullName>
    </submittedName>
</protein>
<keyword evidence="2" id="KW-1185">Reference proteome</keyword>
<evidence type="ECO:0000313" key="1">
    <source>
        <dbReference type="EMBL" id="KAB8192576.1"/>
    </source>
</evidence>
<sequence>MHVTALLAASFDNKMEKETGSIQPGAYAANVDLSFVLGLLLSIPLSILANVFTPKFQAWMAKRSRSAAEKRERESEEFWKEIDFYKKHLAAYVARSHMMTVRVISYTAAAILFSIPAAHWAMQNDDVSSVKLAVAAALTISAILLALMEVRRARILAFSVIHSAQHDAGYFDEENRAEKGGAAE</sequence>
<comment type="caution">
    <text evidence="1">The sequence shown here is derived from an EMBL/GenBank/DDBJ whole genome shotgun (WGS) entry which is preliminary data.</text>
</comment>
<name>A0A5C4W929_9ACTN</name>
<proteinExistence type="predicted"/>
<dbReference type="EMBL" id="VDLX02000009">
    <property type="protein sequence ID" value="KAB8192576.1"/>
    <property type="molecule type" value="Genomic_DNA"/>
</dbReference>
<reference evidence="1 2" key="1">
    <citation type="submission" date="2019-10" db="EMBL/GenBank/DDBJ databases">
        <title>Nonomuraea sp. nov., isolated from Phyllanthus amarus.</title>
        <authorList>
            <person name="Klykleung N."/>
            <person name="Tanasupawat S."/>
        </authorList>
    </citation>
    <scope>NUCLEOTIDE SEQUENCE [LARGE SCALE GENOMIC DNA]</scope>
    <source>
        <strain evidence="1 2">PA1-10</strain>
    </source>
</reference>
<evidence type="ECO:0000313" key="2">
    <source>
        <dbReference type="Proteomes" id="UP000312512"/>
    </source>
</evidence>
<gene>
    <name evidence="1" type="ORF">FH608_024040</name>
</gene>
<dbReference type="RefSeq" id="WP_139632849.1">
    <property type="nucleotide sequence ID" value="NZ_CP045572.1"/>
</dbReference>
<dbReference type="AlphaFoldDB" id="A0A5C4W929"/>
<accession>A0A5C4W929</accession>
<organism evidence="1 2">
    <name type="scientific">Nonomuraea phyllanthi</name>
    <dbReference type="NCBI Taxonomy" id="2219224"/>
    <lineage>
        <taxon>Bacteria</taxon>
        <taxon>Bacillati</taxon>
        <taxon>Actinomycetota</taxon>
        <taxon>Actinomycetes</taxon>
        <taxon>Streptosporangiales</taxon>
        <taxon>Streptosporangiaceae</taxon>
        <taxon>Nonomuraea</taxon>
    </lineage>
</organism>
<accession>A0A5P9YQL5</accession>